<reference evidence="11 12" key="1">
    <citation type="submission" date="2024-01" db="EMBL/GenBank/DDBJ databases">
        <title>Genome assemblies of Stephania.</title>
        <authorList>
            <person name="Yang L."/>
        </authorList>
    </citation>
    <scope>NUCLEOTIDE SEQUENCE [LARGE SCALE GENOMIC DNA]</scope>
    <source>
        <strain evidence="11">QJT</strain>
        <tissue evidence="11">Leaf</tissue>
    </source>
</reference>
<organism evidence="11 12">
    <name type="scientific">Stephania japonica</name>
    <dbReference type="NCBI Taxonomy" id="461633"/>
    <lineage>
        <taxon>Eukaryota</taxon>
        <taxon>Viridiplantae</taxon>
        <taxon>Streptophyta</taxon>
        <taxon>Embryophyta</taxon>
        <taxon>Tracheophyta</taxon>
        <taxon>Spermatophyta</taxon>
        <taxon>Magnoliopsida</taxon>
        <taxon>Ranunculales</taxon>
        <taxon>Menispermaceae</taxon>
        <taxon>Menispermoideae</taxon>
        <taxon>Cissampelideae</taxon>
        <taxon>Stephania</taxon>
    </lineage>
</organism>
<evidence type="ECO:0000256" key="1">
    <source>
        <dbReference type="ARBA" id="ARBA00004141"/>
    </source>
</evidence>
<evidence type="ECO:0000256" key="9">
    <source>
        <dbReference type="SAM" id="Phobius"/>
    </source>
</evidence>
<dbReference type="GO" id="GO:0005886">
    <property type="term" value="C:plasma membrane"/>
    <property type="evidence" value="ECO:0007669"/>
    <property type="project" value="TreeGrafter"/>
</dbReference>
<evidence type="ECO:0000259" key="10">
    <source>
        <dbReference type="Pfam" id="PF13962"/>
    </source>
</evidence>
<dbReference type="Proteomes" id="UP001417504">
    <property type="component" value="Unassembled WGS sequence"/>
</dbReference>
<evidence type="ECO:0000313" key="12">
    <source>
        <dbReference type="Proteomes" id="UP001417504"/>
    </source>
</evidence>
<keyword evidence="5 7" id="KW-0040">ANK repeat</keyword>
<dbReference type="InterPro" id="IPR036770">
    <property type="entry name" value="Ankyrin_rpt-contain_sf"/>
</dbReference>
<feature type="region of interest" description="Disordered" evidence="8">
    <location>
        <begin position="188"/>
        <end position="213"/>
    </location>
</feature>
<dbReference type="Pfam" id="PF13962">
    <property type="entry name" value="PGG"/>
    <property type="match status" value="1"/>
</dbReference>
<keyword evidence="2 9" id="KW-0812">Transmembrane</keyword>
<evidence type="ECO:0000256" key="4">
    <source>
        <dbReference type="ARBA" id="ARBA00022989"/>
    </source>
</evidence>
<dbReference type="Gene3D" id="1.25.40.20">
    <property type="entry name" value="Ankyrin repeat-containing domain"/>
    <property type="match status" value="2"/>
</dbReference>
<feature type="transmembrane region" description="Helical" evidence="9">
    <location>
        <begin position="571"/>
        <end position="589"/>
    </location>
</feature>
<dbReference type="AlphaFoldDB" id="A0AAP0E9U2"/>
<evidence type="ECO:0000256" key="7">
    <source>
        <dbReference type="PROSITE-ProRule" id="PRU00023"/>
    </source>
</evidence>
<protein>
    <recommendedName>
        <fullName evidence="10">PGG domain-containing protein</fullName>
    </recommendedName>
</protein>
<feature type="domain" description="PGG" evidence="10">
    <location>
        <begin position="428"/>
        <end position="532"/>
    </location>
</feature>
<proteinExistence type="predicted"/>
<feature type="repeat" description="ANK" evidence="7">
    <location>
        <begin position="330"/>
        <end position="351"/>
    </location>
</feature>
<dbReference type="PANTHER" id="PTHR24186:SF46">
    <property type="entry name" value="PROTEIN ACCELERATED CELL DEATH 6-LIKE"/>
    <property type="match status" value="1"/>
</dbReference>
<dbReference type="EMBL" id="JBBNAE010000011">
    <property type="protein sequence ID" value="KAK9085223.1"/>
    <property type="molecule type" value="Genomic_DNA"/>
</dbReference>
<keyword evidence="3" id="KW-0677">Repeat</keyword>
<evidence type="ECO:0000256" key="2">
    <source>
        <dbReference type="ARBA" id="ARBA00022692"/>
    </source>
</evidence>
<name>A0AAP0E9U2_9MAGN</name>
<dbReference type="InterPro" id="IPR026961">
    <property type="entry name" value="PGG_dom"/>
</dbReference>
<feature type="repeat" description="ANK" evidence="7">
    <location>
        <begin position="77"/>
        <end position="109"/>
    </location>
</feature>
<dbReference type="PROSITE" id="PS50088">
    <property type="entry name" value="ANK_REPEAT"/>
    <property type="match status" value="2"/>
</dbReference>
<evidence type="ECO:0000256" key="8">
    <source>
        <dbReference type="SAM" id="MobiDB-lite"/>
    </source>
</evidence>
<accession>A0AAP0E9U2</accession>
<dbReference type="Pfam" id="PF00023">
    <property type="entry name" value="Ank"/>
    <property type="match status" value="1"/>
</dbReference>
<dbReference type="InterPro" id="IPR002110">
    <property type="entry name" value="Ankyrin_rpt"/>
</dbReference>
<evidence type="ECO:0000313" key="11">
    <source>
        <dbReference type="EMBL" id="KAK9085223.1"/>
    </source>
</evidence>
<feature type="transmembrane region" description="Helical" evidence="9">
    <location>
        <begin position="540"/>
        <end position="559"/>
    </location>
</feature>
<evidence type="ECO:0000256" key="5">
    <source>
        <dbReference type="ARBA" id="ARBA00023043"/>
    </source>
</evidence>
<feature type="transmembrane region" description="Helical" evidence="9">
    <location>
        <begin position="427"/>
        <end position="450"/>
    </location>
</feature>
<dbReference type="PROSITE" id="PS50297">
    <property type="entry name" value="ANK_REP_REGION"/>
    <property type="match status" value="2"/>
</dbReference>
<sequence>MDKDLHKAARKGEDKKLEELLKTRLFRDDPSKLHEHQLTAITKDTVLHVVAMYSGSVNCVEVLRNACPKLIKATNVNGDTAIHTAALSVHLELIKRLIDWAEDVYDLDDGDPLVRARNYNDGDTALHVGVRMRNVEVVEELIRADRELIHIRNFKGQSPFALASGAVKMKISHYMDIHGYIGAARREESNSDRIRATRPTGGEDGEQKNEITTSDAVETLDNQRGWNPLHYAVYHGITLNIEKALQRNIKYASEQDKSGQCPIHLAAFQGHLDCIQAMICEIEDVVHQKNRDGHNVFHVAAMTSNEEIMEYLLRNLSPEFKRHVNDVDNEGNTVLHLAVKNGNHAIVYMLVCENKSTVLDALNYEGFTPMDICEAEMECPPAQSSQLVILKILKAAKAKNGKKYVEMLRGRNSNDEKYKRKLEHYRGWIDTSLIVATLILAVTFAAGFAIPGDYHSDGPNNGMAILLNRPTFCIFVFFNTLATHLSLLIIVILLRVVLTSDFKSLSTAVRACTPLLALAVFFMAVAFTAGVFSMMSSFAWLAYTLLGICMFFTIVILMLDIAIHVLLSADFHVCFSFTYGVIVPLMLWLRG</sequence>
<dbReference type="Pfam" id="PF12796">
    <property type="entry name" value="Ank_2"/>
    <property type="match status" value="3"/>
</dbReference>
<dbReference type="SMART" id="SM00248">
    <property type="entry name" value="ANK"/>
    <property type="match status" value="7"/>
</dbReference>
<dbReference type="PANTHER" id="PTHR24186">
    <property type="entry name" value="PROTEIN PHOSPHATASE 1 REGULATORY SUBUNIT"/>
    <property type="match status" value="1"/>
</dbReference>
<keyword evidence="6 9" id="KW-0472">Membrane</keyword>
<comment type="subcellular location">
    <subcellularLocation>
        <location evidence="1">Membrane</location>
        <topology evidence="1">Multi-pass membrane protein</topology>
    </subcellularLocation>
</comment>
<feature type="transmembrane region" description="Helical" evidence="9">
    <location>
        <begin position="515"/>
        <end position="534"/>
    </location>
</feature>
<comment type="caution">
    <text evidence="11">The sequence shown here is derived from an EMBL/GenBank/DDBJ whole genome shotgun (WGS) entry which is preliminary data.</text>
</comment>
<evidence type="ECO:0000256" key="3">
    <source>
        <dbReference type="ARBA" id="ARBA00022737"/>
    </source>
</evidence>
<evidence type="ECO:0000256" key="6">
    <source>
        <dbReference type="ARBA" id="ARBA00023136"/>
    </source>
</evidence>
<keyword evidence="4 9" id="KW-1133">Transmembrane helix</keyword>
<feature type="transmembrane region" description="Helical" evidence="9">
    <location>
        <begin position="470"/>
        <end position="494"/>
    </location>
</feature>
<gene>
    <name evidence="11" type="ORF">Sjap_025634</name>
</gene>
<keyword evidence="12" id="KW-1185">Reference proteome</keyword>
<dbReference type="SUPFAM" id="SSF48403">
    <property type="entry name" value="Ankyrin repeat"/>
    <property type="match status" value="1"/>
</dbReference>